<sequence length="244" mass="27294">MKAYIGRLIKITAFTNSEFGKKLEKLKESLNEATDRVNKLGDTGKEHVATVTKMREDFGTGGRVMELLRADSRAVIDQIVTEGQITREVVRGERETQGTYTCDFYVTEFSHWVGAGVRHYSRLWYIDQSKTYLKGRVGFGKDKTMDVWLVHGRYPHVVGLAGQTGGRRVRVSVAVVRQTGTGDNWELGSKVVNFDETAISVRCDGWECAGGYRVASAVSCDEMYTRGLVDGGNKVLFRYTITVL</sequence>
<evidence type="ECO:0000256" key="1">
    <source>
        <dbReference type="SAM" id="Coils"/>
    </source>
</evidence>
<dbReference type="Proteomes" id="UP000694888">
    <property type="component" value="Unplaced"/>
</dbReference>
<evidence type="ECO:0000313" key="2">
    <source>
        <dbReference type="Proteomes" id="UP000694888"/>
    </source>
</evidence>
<feature type="coiled-coil region" evidence="1">
    <location>
        <begin position="16"/>
        <end position="43"/>
    </location>
</feature>
<keyword evidence="1" id="KW-0175">Coiled coil</keyword>
<proteinExistence type="predicted"/>
<dbReference type="RefSeq" id="XP_012946164.1">
    <property type="nucleotide sequence ID" value="XM_013090710.2"/>
</dbReference>
<gene>
    <name evidence="3" type="primary">LOC106013887</name>
</gene>
<reference evidence="3" key="1">
    <citation type="submission" date="2025-08" db="UniProtKB">
        <authorList>
            <consortium name="RefSeq"/>
        </authorList>
    </citation>
    <scope>IDENTIFICATION</scope>
</reference>
<organism evidence="2 3">
    <name type="scientific">Aplysia californica</name>
    <name type="common">California sea hare</name>
    <dbReference type="NCBI Taxonomy" id="6500"/>
    <lineage>
        <taxon>Eukaryota</taxon>
        <taxon>Metazoa</taxon>
        <taxon>Spiralia</taxon>
        <taxon>Lophotrochozoa</taxon>
        <taxon>Mollusca</taxon>
        <taxon>Gastropoda</taxon>
        <taxon>Heterobranchia</taxon>
        <taxon>Euthyneura</taxon>
        <taxon>Tectipleura</taxon>
        <taxon>Aplysiida</taxon>
        <taxon>Aplysioidea</taxon>
        <taxon>Aplysiidae</taxon>
        <taxon>Aplysia</taxon>
    </lineage>
</organism>
<protein>
    <submittedName>
        <fullName evidence="3">Uncharacterized protein LOC106013887</fullName>
    </submittedName>
</protein>
<evidence type="ECO:0000313" key="3">
    <source>
        <dbReference type="RefSeq" id="XP_012946164.1"/>
    </source>
</evidence>
<name>A0ABM1AEI9_APLCA</name>
<dbReference type="GeneID" id="106013887"/>
<accession>A0ABM1AEI9</accession>
<keyword evidence="2" id="KW-1185">Reference proteome</keyword>